<feature type="transmembrane region" description="Helical" evidence="7">
    <location>
        <begin position="6"/>
        <end position="39"/>
    </location>
</feature>
<accession>A0A9J6PCE4</accession>
<dbReference type="GO" id="GO:0005886">
    <property type="term" value="C:plasma membrane"/>
    <property type="evidence" value="ECO:0007669"/>
    <property type="project" value="UniProtKB-SubCell"/>
</dbReference>
<comment type="similarity">
    <text evidence="7">Belongs to the TRAP transporter large permease family.</text>
</comment>
<feature type="transmembrane region" description="Helical" evidence="7">
    <location>
        <begin position="312"/>
        <end position="334"/>
    </location>
</feature>
<gene>
    <name evidence="9" type="ORF">NJQ99_11215</name>
</gene>
<reference evidence="9" key="1">
    <citation type="submission" date="2022-06" db="EMBL/GenBank/DDBJ databases">
        <title>Isolation and Genomics of Futiania mangrovii gen. nov., sp. nov., a Rare and Metabolically-versatile member in the Class Alphaproteobacteria.</title>
        <authorList>
            <person name="Liu L."/>
            <person name="Huang W.-C."/>
            <person name="Pan J."/>
            <person name="Li J."/>
            <person name="Huang Y."/>
            <person name="Du H."/>
            <person name="Liu Y."/>
            <person name="Li M."/>
        </authorList>
    </citation>
    <scope>NUCLEOTIDE SEQUENCE</scope>
    <source>
        <strain evidence="9">FT118</strain>
    </source>
</reference>
<organism evidence="9 10">
    <name type="scientific">Futiania mangrovi</name>
    <dbReference type="NCBI Taxonomy" id="2959716"/>
    <lineage>
        <taxon>Bacteria</taxon>
        <taxon>Pseudomonadati</taxon>
        <taxon>Pseudomonadota</taxon>
        <taxon>Alphaproteobacteria</taxon>
        <taxon>Futianiales</taxon>
        <taxon>Futianiaceae</taxon>
        <taxon>Futiania</taxon>
    </lineage>
</organism>
<feature type="transmembrane region" description="Helical" evidence="7">
    <location>
        <begin position="107"/>
        <end position="129"/>
    </location>
</feature>
<name>A0A9J6PCE4_9PROT</name>
<keyword evidence="2" id="KW-1003">Cell membrane</keyword>
<sequence>MSSLALGAYGLIAVLVLLVLRVPIGVALGGTGFIGIWLFAGPRAAWGMLSEVPYEFIAHWTLSSVPMFLLMGYVAFHSGLTVGIFNAAQVWLGRLPGGLAVATVSGAAGFAAVTGSSIAAAAAMGRIAVPEMTRNGYDPGLATGTVAAAGTIGAMIPPSILMIIFGIFAEVSIAKLFVGGVIPGLLTALFFCIVIIARVWLRPALAPGLTYRPTWGEKFASLRGVWPFAVLVVGVIGGLFGGVFTPTEAGAVGASLSIVIAMAQRALTWKLFLTAVKETLFSTAAVFFIAMGAALLTRFLSFTGLPATLSDFVTALDLGVVSLIFAIALLYVFLGMFLDPLGCMLLTLPILLPILEAQNVDLIWFGILLVKFLEIGLVTPPVGLNVFVIKGVVGDIASVATIFKGVAWFLVADIVLLALLILWPDIVMFLPNLVD</sequence>
<comment type="subunit">
    <text evidence="7">The complex comprises the extracytoplasmic solute receptor protein and the two transmembrane proteins.</text>
</comment>
<comment type="caution">
    <text evidence="9">The sequence shown here is derived from an EMBL/GenBank/DDBJ whole genome shotgun (WGS) entry which is preliminary data.</text>
</comment>
<dbReference type="AlphaFoldDB" id="A0A9J6PCE4"/>
<keyword evidence="5 7" id="KW-1133">Transmembrane helix</keyword>
<feature type="transmembrane region" description="Helical" evidence="7">
    <location>
        <begin position="181"/>
        <end position="201"/>
    </location>
</feature>
<dbReference type="RefSeq" id="WP_269332920.1">
    <property type="nucleotide sequence ID" value="NZ_JAMZFT010000002.1"/>
</dbReference>
<feature type="transmembrane region" description="Helical" evidence="7">
    <location>
        <begin position="401"/>
        <end position="423"/>
    </location>
</feature>
<evidence type="ECO:0000256" key="5">
    <source>
        <dbReference type="ARBA" id="ARBA00022989"/>
    </source>
</evidence>
<dbReference type="Proteomes" id="UP001055804">
    <property type="component" value="Unassembled WGS sequence"/>
</dbReference>
<evidence type="ECO:0000256" key="1">
    <source>
        <dbReference type="ARBA" id="ARBA00004429"/>
    </source>
</evidence>
<feature type="transmembrane region" description="Helical" evidence="7">
    <location>
        <begin position="363"/>
        <end position="389"/>
    </location>
</feature>
<dbReference type="PIRSF" id="PIRSF006066">
    <property type="entry name" value="HI0050"/>
    <property type="match status" value="1"/>
</dbReference>
<dbReference type="InterPro" id="IPR004681">
    <property type="entry name" value="TRAP_DctM"/>
</dbReference>
<keyword evidence="4 7" id="KW-0812">Transmembrane</keyword>
<comment type="subcellular location">
    <subcellularLocation>
        <location evidence="1 7">Cell inner membrane</location>
        <topology evidence="1 7">Multi-pass membrane protein</topology>
    </subcellularLocation>
</comment>
<feature type="transmembrane region" description="Helical" evidence="7">
    <location>
        <begin position="222"/>
        <end position="243"/>
    </location>
</feature>
<keyword evidence="7" id="KW-0813">Transport</keyword>
<evidence type="ECO:0000259" key="8">
    <source>
        <dbReference type="Pfam" id="PF06808"/>
    </source>
</evidence>
<evidence type="ECO:0000313" key="9">
    <source>
        <dbReference type="EMBL" id="MCP1336981.1"/>
    </source>
</evidence>
<dbReference type="InterPro" id="IPR010656">
    <property type="entry name" value="DctM"/>
</dbReference>
<protein>
    <recommendedName>
        <fullName evidence="7">TRAP transporter large permease protein</fullName>
    </recommendedName>
</protein>
<evidence type="ECO:0000256" key="7">
    <source>
        <dbReference type="RuleBase" id="RU369079"/>
    </source>
</evidence>
<dbReference type="EMBL" id="JAMZFT010000002">
    <property type="protein sequence ID" value="MCP1336981.1"/>
    <property type="molecule type" value="Genomic_DNA"/>
</dbReference>
<evidence type="ECO:0000256" key="4">
    <source>
        <dbReference type="ARBA" id="ARBA00022692"/>
    </source>
</evidence>
<dbReference type="PANTHER" id="PTHR33362">
    <property type="entry name" value="SIALIC ACID TRAP TRANSPORTER PERMEASE PROTEIN SIAT-RELATED"/>
    <property type="match status" value="1"/>
</dbReference>
<feature type="domain" description="TRAP C4-dicarboxylate transport system permease DctM subunit" evidence="8">
    <location>
        <begin position="11"/>
        <end position="425"/>
    </location>
</feature>
<feature type="transmembrane region" description="Helical" evidence="7">
    <location>
        <begin position="141"/>
        <end position="169"/>
    </location>
</feature>
<keyword evidence="3 7" id="KW-0997">Cell inner membrane</keyword>
<evidence type="ECO:0000256" key="6">
    <source>
        <dbReference type="ARBA" id="ARBA00023136"/>
    </source>
</evidence>
<proteinExistence type="inferred from homology"/>
<feature type="transmembrane region" description="Helical" evidence="7">
    <location>
        <begin position="279"/>
        <end position="300"/>
    </location>
</feature>
<evidence type="ECO:0000313" key="10">
    <source>
        <dbReference type="Proteomes" id="UP001055804"/>
    </source>
</evidence>
<feature type="transmembrane region" description="Helical" evidence="7">
    <location>
        <begin position="341"/>
        <end position="357"/>
    </location>
</feature>
<evidence type="ECO:0000256" key="3">
    <source>
        <dbReference type="ARBA" id="ARBA00022519"/>
    </source>
</evidence>
<dbReference type="NCBIfam" id="TIGR00786">
    <property type="entry name" value="dctM"/>
    <property type="match status" value="1"/>
</dbReference>
<dbReference type="GO" id="GO:0022857">
    <property type="term" value="F:transmembrane transporter activity"/>
    <property type="evidence" value="ECO:0007669"/>
    <property type="project" value="UniProtKB-UniRule"/>
</dbReference>
<dbReference type="Pfam" id="PF06808">
    <property type="entry name" value="DctM"/>
    <property type="match status" value="1"/>
</dbReference>
<keyword evidence="10" id="KW-1185">Reference proteome</keyword>
<feature type="transmembrane region" description="Helical" evidence="7">
    <location>
        <begin position="60"/>
        <end position="87"/>
    </location>
</feature>
<feature type="transmembrane region" description="Helical" evidence="7">
    <location>
        <begin position="249"/>
        <end position="267"/>
    </location>
</feature>
<dbReference type="PANTHER" id="PTHR33362:SF5">
    <property type="entry name" value="C4-DICARBOXYLATE TRAP TRANSPORTER LARGE PERMEASE PROTEIN DCTM"/>
    <property type="match status" value="1"/>
</dbReference>
<evidence type="ECO:0000256" key="2">
    <source>
        <dbReference type="ARBA" id="ARBA00022475"/>
    </source>
</evidence>
<keyword evidence="6 7" id="KW-0472">Membrane</keyword>
<comment type="function">
    <text evidence="7">Part of the tripartite ATP-independent periplasmic (TRAP) transport system.</text>
</comment>